<dbReference type="EMBL" id="ML978066">
    <property type="protein sequence ID" value="KAF2020346.1"/>
    <property type="molecule type" value="Genomic_DNA"/>
</dbReference>
<organism evidence="1 2">
    <name type="scientific">Aaosphaeria arxii CBS 175.79</name>
    <dbReference type="NCBI Taxonomy" id="1450172"/>
    <lineage>
        <taxon>Eukaryota</taxon>
        <taxon>Fungi</taxon>
        <taxon>Dikarya</taxon>
        <taxon>Ascomycota</taxon>
        <taxon>Pezizomycotina</taxon>
        <taxon>Dothideomycetes</taxon>
        <taxon>Pleosporomycetidae</taxon>
        <taxon>Pleosporales</taxon>
        <taxon>Pleosporales incertae sedis</taxon>
        <taxon>Aaosphaeria</taxon>
    </lineage>
</organism>
<sequence length="301" mass="34749">MLLTTSKEIMEQPEYLAEVTACWGGKNKDHFPLQSPWEPPLHFVPREMGCCGILDEICPALRAHDHPLILVGKVAHRWMGARGFTGRNIIDILLRNSQLHSVASDIVRTGHWRHFNTAQELQRFSVDPELEQFTPKNPEVEQLLDADMVLERTHCDAEQISHIRLWSEESYQINIDGCSLIEVPDVIPTFLQAMWSHKVQYANSKPGLASNAKWLIENLTRYLYLEVSPRRHAIVFQLDEPYDAMMEDYMSKYKRKPSYALTSSRFVRVKRWDPTTFPPDALQGWSPRIMPAEPGITENQV</sequence>
<dbReference type="GeneID" id="54288113"/>
<protein>
    <submittedName>
        <fullName evidence="1">Uncharacterized protein</fullName>
    </submittedName>
</protein>
<reference evidence="1" key="1">
    <citation type="journal article" date="2020" name="Stud. Mycol.">
        <title>101 Dothideomycetes genomes: a test case for predicting lifestyles and emergence of pathogens.</title>
        <authorList>
            <person name="Haridas S."/>
            <person name="Albert R."/>
            <person name="Binder M."/>
            <person name="Bloem J."/>
            <person name="Labutti K."/>
            <person name="Salamov A."/>
            <person name="Andreopoulos B."/>
            <person name="Baker S."/>
            <person name="Barry K."/>
            <person name="Bills G."/>
            <person name="Bluhm B."/>
            <person name="Cannon C."/>
            <person name="Castanera R."/>
            <person name="Culley D."/>
            <person name="Daum C."/>
            <person name="Ezra D."/>
            <person name="Gonzalez J."/>
            <person name="Henrissat B."/>
            <person name="Kuo A."/>
            <person name="Liang C."/>
            <person name="Lipzen A."/>
            <person name="Lutzoni F."/>
            <person name="Magnuson J."/>
            <person name="Mondo S."/>
            <person name="Nolan M."/>
            <person name="Ohm R."/>
            <person name="Pangilinan J."/>
            <person name="Park H.-J."/>
            <person name="Ramirez L."/>
            <person name="Alfaro M."/>
            <person name="Sun H."/>
            <person name="Tritt A."/>
            <person name="Yoshinaga Y."/>
            <person name="Zwiers L.-H."/>
            <person name="Turgeon B."/>
            <person name="Goodwin S."/>
            <person name="Spatafora J."/>
            <person name="Crous P."/>
            <person name="Grigoriev I."/>
        </authorList>
    </citation>
    <scope>NUCLEOTIDE SEQUENCE</scope>
    <source>
        <strain evidence="1">CBS 175.79</strain>
    </source>
</reference>
<gene>
    <name evidence="1" type="ORF">BU24DRAFT_445598</name>
</gene>
<keyword evidence="2" id="KW-1185">Reference proteome</keyword>
<dbReference type="RefSeq" id="XP_033388685.1">
    <property type="nucleotide sequence ID" value="XM_033530716.1"/>
</dbReference>
<dbReference type="Proteomes" id="UP000799778">
    <property type="component" value="Unassembled WGS sequence"/>
</dbReference>
<dbReference type="AlphaFoldDB" id="A0A6A5Y505"/>
<proteinExistence type="predicted"/>
<name>A0A6A5Y505_9PLEO</name>
<evidence type="ECO:0000313" key="2">
    <source>
        <dbReference type="Proteomes" id="UP000799778"/>
    </source>
</evidence>
<dbReference type="OrthoDB" id="2959714at2759"/>
<evidence type="ECO:0000313" key="1">
    <source>
        <dbReference type="EMBL" id="KAF2020346.1"/>
    </source>
</evidence>
<accession>A0A6A5Y505</accession>